<dbReference type="AlphaFoldDB" id="A0A177V9P2"/>
<feature type="compositionally biased region" description="Acidic residues" evidence="1">
    <location>
        <begin position="438"/>
        <end position="457"/>
    </location>
</feature>
<dbReference type="SUPFAM" id="SSF55658">
    <property type="entry name" value="L9 N-domain-like"/>
    <property type="match status" value="1"/>
</dbReference>
<evidence type="ECO:0000313" key="3">
    <source>
        <dbReference type="EMBL" id="KAE8260745.1"/>
    </source>
</evidence>
<feature type="region of interest" description="Disordered" evidence="1">
    <location>
        <begin position="349"/>
        <end position="371"/>
    </location>
</feature>
<dbReference type="InterPro" id="IPR011320">
    <property type="entry name" value="RNase_H1_N"/>
</dbReference>
<dbReference type="Gene3D" id="3.40.970.10">
    <property type="entry name" value="Ribonuclease H1, N-terminal domain"/>
    <property type="match status" value="1"/>
</dbReference>
<sequence length="565" mass="61459">MAHWAVRRGRTRGVFPALKEALAAVRNFPHASHTPFDDEDDAWAFVLARHVHACCTTVYRAPPPSSVLLESDSSEEGRGGGGGWGYGVVWTERAFEGPRWEEAGFVDGDYAGGVEHAEFVAILRALELCPDKGAQVVISTSSKAAYDALQAKVGSTNPTIETIQQGSSSSLPPKRLEEVLRRIQSACERMAHWPRFELCPLHEDNVSMRRASRMAWDAAYGSEPDTHCQQPASPATTSGSLSYRGSWAAGLQLGEDDDGLKTPKSNANSTFLFSPFSAALPPASTFSTTSSSKCEVIAVDPFSTTVAAFDRELDQAFHPQSLHLLSMRERRVRNDQSAFHGISVCASSLNTPTSDLDDDEPTSPRVEDYTRRDSMDFYASLMDHSCQELGASSEETTNDYNHRSSRTSYSPPSSDSDSDLDDGSSDDEKSCGGREQEDGAEPLPSEDEDEDDDEGEGGEVHQGTIQNRQPPSEHKHGELPDLPSVKDRSQHSPINFHPNGPILKLEDLIYFRGEDDDYDEEGAGGSSEDTATDRLGAVAGVAGVEEQVRRAMEEDVLFAASLSTS</sequence>
<dbReference type="InterPro" id="IPR009027">
    <property type="entry name" value="Ribosomal_bL9/RNase_H1_N"/>
</dbReference>
<feature type="compositionally biased region" description="Low complexity" evidence="1">
    <location>
        <begin position="406"/>
        <end position="415"/>
    </location>
</feature>
<protein>
    <recommendedName>
        <fullName evidence="2">Ribonuclease H1 N-terminal domain-containing protein</fullName>
    </recommendedName>
</protein>
<dbReference type="Proteomes" id="UP000077671">
    <property type="component" value="Unassembled WGS sequence"/>
</dbReference>
<feature type="compositionally biased region" description="Acidic residues" evidence="1">
    <location>
        <begin position="416"/>
        <end position="425"/>
    </location>
</feature>
<reference evidence="3" key="2">
    <citation type="journal article" date="2019" name="IMA Fungus">
        <title>Genome sequencing and comparison of five Tilletia species to identify candidate genes for the detection of regulated species infecting wheat.</title>
        <authorList>
            <person name="Nguyen H.D.T."/>
            <person name="Sultana T."/>
            <person name="Kesanakurti P."/>
            <person name="Hambleton S."/>
        </authorList>
    </citation>
    <scope>NUCLEOTIDE SEQUENCE</scope>
    <source>
        <strain evidence="3">DAOMC 238032</strain>
    </source>
</reference>
<dbReference type="Pfam" id="PF01693">
    <property type="entry name" value="Cauli_VI"/>
    <property type="match status" value="1"/>
</dbReference>
<organism evidence="3 4">
    <name type="scientific">Tilletia caries</name>
    <name type="common">wheat bunt fungus</name>
    <dbReference type="NCBI Taxonomy" id="13290"/>
    <lineage>
        <taxon>Eukaryota</taxon>
        <taxon>Fungi</taxon>
        <taxon>Dikarya</taxon>
        <taxon>Basidiomycota</taxon>
        <taxon>Ustilaginomycotina</taxon>
        <taxon>Exobasidiomycetes</taxon>
        <taxon>Tilletiales</taxon>
        <taxon>Tilletiaceae</taxon>
        <taxon>Tilletia</taxon>
    </lineage>
</organism>
<name>A0A177V9P2_9BASI</name>
<dbReference type="EMBL" id="LWDD02000448">
    <property type="protein sequence ID" value="KAE8260745.1"/>
    <property type="molecule type" value="Genomic_DNA"/>
</dbReference>
<feature type="region of interest" description="Disordered" evidence="1">
    <location>
        <begin position="392"/>
        <end position="503"/>
    </location>
</feature>
<dbReference type="GO" id="GO:0003676">
    <property type="term" value="F:nucleic acid binding"/>
    <property type="evidence" value="ECO:0007669"/>
    <property type="project" value="InterPro"/>
</dbReference>
<dbReference type="InterPro" id="IPR036397">
    <property type="entry name" value="RNaseH_sf"/>
</dbReference>
<evidence type="ECO:0000313" key="4">
    <source>
        <dbReference type="Proteomes" id="UP000077671"/>
    </source>
</evidence>
<dbReference type="SUPFAM" id="SSF53098">
    <property type="entry name" value="Ribonuclease H-like"/>
    <property type="match status" value="1"/>
</dbReference>
<reference evidence="3" key="1">
    <citation type="submission" date="2016-04" db="EMBL/GenBank/DDBJ databases">
        <authorList>
            <person name="Nguyen H.D."/>
            <person name="Kesanakurti P."/>
            <person name="Cullis J."/>
            <person name="Levesque C.A."/>
            <person name="Hambleton S."/>
        </authorList>
    </citation>
    <scope>NUCLEOTIDE SEQUENCE</scope>
    <source>
        <strain evidence="3">DAOMC 238032</strain>
    </source>
</reference>
<evidence type="ECO:0000259" key="2">
    <source>
        <dbReference type="Pfam" id="PF01693"/>
    </source>
</evidence>
<dbReference type="Gene3D" id="3.30.420.10">
    <property type="entry name" value="Ribonuclease H-like superfamily/Ribonuclease H"/>
    <property type="match status" value="1"/>
</dbReference>
<feature type="compositionally biased region" description="Basic and acidic residues" evidence="1">
    <location>
        <begin position="471"/>
        <end position="490"/>
    </location>
</feature>
<feature type="domain" description="Ribonuclease H1 N-terminal" evidence="2">
    <location>
        <begin position="5"/>
        <end position="45"/>
    </location>
</feature>
<dbReference type="InterPro" id="IPR012337">
    <property type="entry name" value="RNaseH-like_sf"/>
</dbReference>
<gene>
    <name evidence="3" type="ORF">A4X03_0g3708</name>
</gene>
<proteinExistence type="predicted"/>
<feature type="compositionally biased region" description="Basic and acidic residues" evidence="1">
    <location>
        <begin position="426"/>
        <end position="437"/>
    </location>
</feature>
<evidence type="ECO:0000256" key="1">
    <source>
        <dbReference type="SAM" id="MobiDB-lite"/>
    </source>
</evidence>
<accession>A0A177V9P2</accession>
<dbReference type="InterPro" id="IPR037056">
    <property type="entry name" value="RNase_H1_N_sf"/>
</dbReference>
<comment type="caution">
    <text evidence="3">The sequence shown here is derived from an EMBL/GenBank/DDBJ whole genome shotgun (WGS) entry which is preliminary data.</text>
</comment>